<reference evidence="3 4" key="1">
    <citation type="journal article" date="2018" name="New Phytol.">
        <title>Phylogenomics of Endogonaceae and evolution of mycorrhizas within Mucoromycota.</title>
        <authorList>
            <person name="Chang Y."/>
            <person name="Desiro A."/>
            <person name="Na H."/>
            <person name="Sandor L."/>
            <person name="Lipzen A."/>
            <person name="Clum A."/>
            <person name="Barry K."/>
            <person name="Grigoriev I.V."/>
            <person name="Martin F.M."/>
            <person name="Stajich J.E."/>
            <person name="Smith M.E."/>
            <person name="Bonito G."/>
            <person name="Spatafora J.W."/>
        </authorList>
    </citation>
    <scope>NUCLEOTIDE SEQUENCE [LARGE SCALE GENOMIC DNA]</scope>
    <source>
        <strain evidence="3 4">GMNB39</strain>
    </source>
</reference>
<sequence length="334" mass="37099">MKNARKSANSDALKRIVATFSITIVGNFVDNAISFYITLLSYIHIILGLHHILVVVINTLLPKIFQKIEELYQIHTFTADGKVTFGYGRDTPSMIIIINTTGAYQTTINAISPGINAIYQSIEPYIYAYESPFPRTSDGYDDDLLYMTMVEVMPQPVDDIDIDPVEVSAVELIYEVSTAESLHEVFPATRESIYEVFSAASKSLHEVSAAELIHEVSTTELLHKVFPATRESIHEVSTTESLHEVFPAAELIYKVFPAAESLHEVFPAAESLHKLTQYPDKGSEPEGNTTNDNDVLKTAKENLQLMLPKEQMTQPENATDDNVLKAAGDKSVTI</sequence>
<dbReference type="Proteomes" id="UP000268093">
    <property type="component" value="Unassembled WGS sequence"/>
</dbReference>
<keyword evidence="4" id="KW-1185">Reference proteome</keyword>
<protein>
    <submittedName>
        <fullName evidence="3">Uncharacterized protein</fullName>
    </submittedName>
</protein>
<dbReference type="EMBL" id="RBNI01000559">
    <property type="protein sequence ID" value="RUP51655.1"/>
    <property type="molecule type" value="Genomic_DNA"/>
</dbReference>
<keyword evidence="2" id="KW-0812">Transmembrane</keyword>
<evidence type="ECO:0000313" key="4">
    <source>
        <dbReference type="Proteomes" id="UP000268093"/>
    </source>
</evidence>
<comment type="caution">
    <text evidence="3">The sequence shown here is derived from an EMBL/GenBank/DDBJ whole genome shotgun (WGS) entry which is preliminary data.</text>
</comment>
<name>A0A433DLF9_9FUNG</name>
<proteinExistence type="predicted"/>
<gene>
    <name evidence="3" type="ORF">BC936DRAFT_146763</name>
</gene>
<keyword evidence="2" id="KW-0472">Membrane</keyword>
<feature type="region of interest" description="Disordered" evidence="1">
    <location>
        <begin position="307"/>
        <end position="334"/>
    </location>
</feature>
<dbReference type="AlphaFoldDB" id="A0A433DLF9"/>
<feature type="transmembrane region" description="Helical" evidence="2">
    <location>
        <begin position="35"/>
        <end position="61"/>
    </location>
</feature>
<evidence type="ECO:0000256" key="2">
    <source>
        <dbReference type="SAM" id="Phobius"/>
    </source>
</evidence>
<evidence type="ECO:0000313" key="3">
    <source>
        <dbReference type="EMBL" id="RUP51655.1"/>
    </source>
</evidence>
<evidence type="ECO:0000256" key="1">
    <source>
        <dbReference type="SAM" id="MobiDB-lite"/>
    </source>
</evidence>
<organism evidence="3 4">
    <name type="scientific">Jimgerdemannia flammicorona</name>
    <dbReference type="NCBI Taxonomy" id="994334"/>
    <lineage>
        <taxon>Eukaryota</taxon>
        <taxon>Fungi</taxon>
        <taxon>Fungi incertae sedis</taxon>
        <taxon>Mucoromycota</taxon>
        <taxon>Mucoromycotina</taxon>
        <taxon>Endogonomycetes</taxon>
        <taxon>Endogonales</taxon>
        <taxon>Endogonaceae</taxon>
        <taxon>Jimgerdemannia</taxon>
    </lineage>
</organism>
<accession>A0A433DLF9</accession>
<keyword evidence="2" id="KW-1133">Transmembrane helix</keyword>